<dbReference type="InterPro" id="IPR040075">
    <property type="entry name" value="GST_N_Theta"/>
</dbReference>
<feature type="domain" description="GST N-terminal" evidence="8">
    <location>
        <begin position="1"/>
        <end position="82"/>
    </location>
</feature>
<dbReference type="PANTHER" id="PTHR43917:SF8">
    <property type="entry name" value="GH16740P-RELATED"/>
    <property type="match status" value="1"/>
</dbReference>
<evidence type="ECO:0000256" key="1">
    <source>
        <dbReference type="ARBA" id="ARBA00004496"/>
    </source>
</evidence>
<dbReference type="InterPro" id="IPR010987">
    <property type="entry name" value="Glutathione-S-Trfase_C-like"/>
</dbReference>
<dbReference type="CDD" id="cd03050">
    <property type="entry name" value="GST_N_Theta"/>
    <property type="match status" value="1"/>
</dbReference>
<dbReference type="InterPro" id="IPR040079">
    <property type="entry name" value="Glutathione_S-Trfase"/>
</dbReference>
<name>A0A2A3ELT0_APICC</name>
<dbReference type="SFLD" id="SFLDG00358">
    <property type="entry name" value="Main_(cytGST)"/>
    <property type="match status" value="1"/>
</dbReference>
<dbReference type="SFLD" id="SFLDS00019">
    <property type="entry name" value="Glutathione_Transferase_(cytos"/>
    <property type="match status" value="1"/>
</dbReference>
<dbReference type="SUPFAM" id="SSF47616">
    <property type="entry name" value="GST C-terminal domain-like"/>
    <property type="match status" value="1"/>
</dbReference>
<evidence type="ECO:0000256" key="5">
    <source>
        <dbReference type="ARBA" id="ARBA00022490"/>
    </source>
</evidence>
<keyword evidence="5" id="KW-0963">Cytoplasm</keyword>
<dbReference type="InterPro" id="IPR036282">
    <property type="entry name" value="Glutathione-S-Trfase_C_sf"/>
</dbReference>
<dbReference type="PANTHER" id="PTHR43917">
    <property type="match status" value="1"/>
</dbReference>
<keyword evidence="6 10" id="KW-0808">Transferase</keyword>
<evidence type="ECO:0000313" key="10">
    <source>
        <dbReference type="EMBL" id="PBC32232.1"/>
    </source>
</evidence>
<dbReference type="AlphaFoldDB" id="A0A2A3ELT0"/>
<evidence type="ECO:0000256" key="3">
    <source>
        <dbReference type="ARBA" id="ARBA00011738"/>
    </source>
</evidence>
<dbReference type="OrthoDB" id="422574at2759"/>
<dbReference type="InterPro" id="IPR040077">
    <property type="entry name" value="GST_C_Theta"/>
</dbReference>
<comment type="catalytic activity">
    <reaction evidence="7">
        <text>RX + glutathione = an S-substituted glutathione + a halide anion + H(+)</text>
        <dbReference type="Rhea" id="RHEA:16437"/>
        <dbReference type="ChEBI" id="CHEBI:15378"/>
        <dbReference type="ChEBI" id="CHEBI:16042"/>
        <dbReference type="ChEBI" id="CHEBI:17792"/>
        <dbReference type="ChEBI" id="CHEBI:57925"/>
        <dbReference type="ChEBI" id="CHEBI:90779"/>
        <dbReference type="EC" id="2.5.1.18"/>
    </reaction>
</comment>
<dbReference type="InterPro" id="IPR051369">
    <property type="entry name" value="GST_Theta"/>
</dbReference>
<dbReference type="PROSITE" id="PS50404">
    <property type="entry name" value="GST_NTER"/>
    <property type="match status" value="1"/>
</dbReference>
<protein>
    <recommendedName>
        <fullName evidence="4">glutathione transferase</fullName>
        <ecNumber evidence="4">2.5.1.18</ecNumber>
    </recommendedName>
</protein>
<evidence type="ECO:0000259" key="8">
    <source>
        <dbReference type="PROSITE" id="PS50404"/>
    </source>
</evidence>
<comment type="similarity">
    <text evidence="2">Belongs to the GST superfamily. Theta family.</text>
</comment>
<feature type="domain" description="GST C-terminal" evidence="9">
    <location>
        <begin position="88"/>
        <end position="228"/>
    </location>
</feature>
<dbReference type="InterPro" id="IPR036249">
    <property type="entry name" value="Thioredoxin-like_sf"/>
</dbReference>
<dbReference type="GO" id="GO:0006749">
    <property type="term" value="P:glutathione metabolic process"/>
    <property type="evidence" value="ECO:0007669"/>
    <property type="project" value="TreeGrafter"/>
</dbReference>
<evidence type="ECO:0000313" key="11">
    <source>
        <dbReference type="Proteomes" id="UP000242457"/>
    </source>
</evidence>
<evidence type="ECO:0000256" key="6">
    <source>
        <dbReference type="ARBA" id="ARBA00022679"/>
    </source>
</evidence>
<evidence type="ECO:0000256" key="4">
    <source>
        <dbReference type="ARBA" id="ARBA00012452"/>
    </source>
</evidence>
<comment type="subcellular location">
    <subcellularLocation>
        <location evidence="1">Cytoplasm</location>
    </subcellularLocation>
</comment>
<evidence type="ECO:0000256" key="2">
    <source>
        <dbReference type="ARBA" id="ARBA00009899"/>
    </source>
</evidence>
<organism evidence="10 11">
    <name type="scientific">Apis cerana cerana</name>
    <name type="common">Oriental honeybee</name>
    <dbReference type="NCBI Taxonomy" id="94128"/>
    <lineage>
        <taxon>Eukaryota</taxon>
        <taxon>Metazoa</taxon>
        <taxon>Ecdysozoa</taxon>
        <taxon>Arthropoda</taxon>
        <taxon>Hexapoda</taxon>
        <taxon>Insecta</taxon>
        <taxon>Pterygota</taxon>
        <taxon>Neoptera</taxon>
        <taxon>Endopterygota</taxon>
        <taxon>Hymenoptera</taxon>
        <taxon>Apocrita</taxon>
        <taxon>Aculeata</taxon>
        <taxon>Apoidea</taxon>
        <taxon>Anthophila</taxon>
        <taxon>Apidae</taxon>
        <taxon>Apis</taxon>
    </lineage>
</organism>
<dbReference type="Pfam" id="PF00043">
    <property type="entry name" value="GST_C"/>
    <property type="match status" value="1"/>
</dbReference>
<dbReference type="GO" id="GO:0004364">
    <property type="term" value="F:glutathione transferase activity"/>
    <property type="evidence" value="ECO:0007669"/>
    <property type="project" value="UniProtKB-EC"/>
</dbReference>
<dbReference type="EC" id="2.5.1.18" evidence="4"/>
<dbReference type="InterPro" id="IPR004045">
    <property type="entry name" value="Glutathione_S-Trfase_N"/>
</dbReference>
<dbReference type="FunFam" id="1.20.1050.10:FF:000008">
    <property type="entry name" value="Glutathione S-transferase theta-1"/>
    <property type="match status" value="1"/>
</dbReference>
<dbReference type="GO" id="GO:0005737">
    <property type="term" value="C:cytoplasm"/>
    <property type="evidence" value="ECO:0007669"/>
    <property type="project" value="UniProtKB-SubCell"/>
</dbReference>
<evidence type="ECO:0000259" key="9">
    <source>
        <dbReference type="PROSITE" id="PS50405"/>
    </source>
</evidence>
<sequence length="235" mass="27927">MSLKLYYDLLSQPSRTLYIFLKICDIPFEAKLINLAKGEQFISKYQNIHPFQKVPAIEHNDFNMIESVAILRYICREFKVADHWYPKDSKLQLRVDEYLEWHHLNTRLHCSMYFSMKYTNFMLYLMPKLNGQPVTQEKIMKYEKNMIEILDVLENVWLKDKIFLTGSEISIADILGACELEQVRIVGYNPQENRPRIAAWMKCVENKTSPYYQEAHIFLNKLATKTKQDILKSKI</sequence>
<accession>A0A2A3ELT0</accession>
<dbReference type="Gene3D" id="3.40.30.10">
    <property type="entry name" value="Glutaredoxin"/>
    <property type="match status" value="1"/>
</dbReference>
<comment type="subunit">
    <text evidence="3">Homodimer.</text>
</comment>
<reference evidence="10 11" key="1">
    <citation type="submission" date="2014-07" db="EMBL/GenBank/DDBJ databases">
        <title>Genomic and transcriptomic analysis on Apis cerana provide comprehensive insights into honey bee biology.</title>
        <authorList>
            <person name="Diao Q."/>
            <person name="Sun L."/>
            <person name="Zheng H."/>
            <person name="Zheng H."/>
            <person name="Xu S."/>
            <person name="Wang S."/>
            <person name="Zeng Z."/>
            <person name="Hu F."/>
            <person name="Su S."/>
            <person name="Wu J."/>
        </authorList>
    </citation>
    <scope>NUCLEOTIDE SEQUENCE [LARGE SCALE GENOMIC DNA]</scope>
    <source>
        <tissue evidence="10">Pupae without intestine</tissue>
    </source>
</reference>
<dbReference type="SUPFAM" id="SSF52833">
    <property type="entry name" value="Thioredoxin-like"/>
    <property type="match status" value="1"/>
</dbReference>
<evidence type="ECO:0000256" key="7">
    <source>
        <dbReference type="ARBA" id="ARBA00047960"/>
    </source>
</evidence>
<dbReference type="PROSITE" id="PS50405">
    <property type="entry name" value="GST_CTER"/>
    <property type="match status" value="1"/>
</dbReference>
<dbReference type="Proteomes" id="UP000242457">
    <property type="component" value="Unassembled WGS sequence"/>
</dbReference>
<dbReference type="STRING" id="94128.A0A2A3ELT0"/>
<dbReference type="Gene3D" id="1.20.1050.10">
    <property type="match status" value="1"/>
</dbReference>
<dbReference type="InterPro" id="IPR004046">
    <property type="entry name" value="GST_C"/>
</dbReference>
<dbReference type="Pfam" id="PF02798">
    <property type="entry name" value="GST_N"/>
    <property type="match status" value="1"/>
</dbReference>
<dbReference type="CDD" id="cd03183">
    <property type="entry name" value="GST_C_Theta"/>
    <property type="match status" value="1"/>
</dbReference>
<keyword evidence="11" id="KW-1185">Reference proteome</keyword>
<gene>
    <name evidence="10" type="ORF">APICC_02021</name>
</gene>
<proteinExistence type="inferred from homology"/>
<dbReference type="FunFam" id="3.40.30.10:FF:000176">
    <property type="entry name" value="Glutathione S-transferase theta-1"/>
    <property type="match status" value="1"/>
</dbReference>
<dbReference type="EMBL" id="KZ288219">
    <property type="protein sequence ID" value="PBC32232.1"/>
    <property type="molecule type" value="Genomic_DNA"/>
</dbReference>